<dbReference type="OrthoDB" id="6706212at2759"/>
<feature type="transmembrane region" description="Helical" evidence="2">
    <location>
        <begin position="91"/>
        <end position="109"/>
    </location>
</feature>
<feature type="compositionally biased region" description="Basic and acidic residues" evidence="1">
    <location>
        <begin position="129"/>
        <end position="147"/>
    </location>
</feature>
<comment type="caution">
    <text evidence="3">The sequence shown here is derived from an EMBL/GenBank/DDBJ whole genome shotgun (WGS) entry which is preliminary data.</text>
</comment>
<keyword evidence="2" id="KW-0472">Membrane</keyword>
<organism evidence="3 4">
    <name type="scientific">Albula goreensis</name>
    <dbReference type="NCBI Taxonomy" id="1534307"/>
    <lineage>
        <taxon>Eukaryota</taxon>
        <taxon>Metazoa</taxon>
        <taxon>Chordata</taxon>
        <taxon>Craniata</taxon>
        <taxon>Vertebrata</taxon>
        <taxon>Euteleostomi</taxon>
        <taxon>Actinopterygii</taxon>
        <taxon>Neopterygii</taxon>
        <taxon>Teleostei</taxon>
        <taxon>Albuliformes</taxon>
        <taxon>Albulidae</taxon>
        <taxon>Albula</taxon>
    </lineage>
</organism>
<name>A0A8T3DRB0_9TELE</name>
<dbReference type="AlphaFoldDB" id="A0A8T3DRB0"/>
<keyword evidence="2" id="KW-1133">Transmembrane helix</keyword>
<feature type="region of interest" description="Disordered" evidence="1">
    <location>
        <begin position="59"/>
        <end position="78"/>
    </location>
</feature>
<evidence type="ECO:0000313" key="4">
    <source>
        <dbReference type="Proteomes" id="UP000829720"/>
    </source>
</evidence>
<dbReference type="EMBL" id="JAERUA010000006">
    <property type="protein sequence ID" value="KAI1898344.1"/>
    <property type="molecule type" value="Genomic_DNA"/>
</dbReference>
<dbReference type="Proteomes" id="UP000829720">
    <property type="component" value="Unassembled WGS sequence"/>
</dbReference>
<dbReference type="InterPro" id="IPR031833">
    <property type="entry name" value="DUF4748"/>
</dbReference>
<protein>
    <submittedName>
        <fullName evidence="3">Uncharacterized protein</fullName>
    </submittedName>
</protein>
<dbReference type="Pfam" id="PF15932">
    <property type="entry name" value="DUF4748"/>
    <property type="match status" value="1"/>
</dbReference>
<feature type="region of interest" description="Disordered" evidence="1">
    <location>
        <begin position="127"/>
        <end position="147"/>
    </location>
</feature>
<proteinExistence type="predicted"/>
<evidence type="ECO:0000256" key="1">
    <source>
        <dbReference type="SAM" id="MobiDB-lite"/>
    </source>
</evidence>
<reference evidence="3" key="1">
    <citation type="submission" date="2021-01" db="EMBL/GenBank/DDBJ databases">
        <authorList>
            <person name="Zahm M."/>
            <person name="Roques C."/>
            <person name="Cabau C."/>
            <person name="Klopp C."/>
            <person name="Donnadieu C."/>
            <person name="Jouanno E."/>
            <person name="Lampietro C."/>
            <person name="Louis A."/>
            <person name="Herpin A."/>
            <person name="Echchiki A."/>
            <person name="Berthelot C."/>
            <person name="Parey E."/>
            <person name="Roest-Crollius H."/>
            <person name="Braasch I."/>
            <person name="Postlethwait J."/>
            <person name="Bobe J."/>
            <person name="Montfort J."/>
            <person name="Bouchez O."/>
            <person name="Begum T."/>
            <person name="Mejri S."/>
            <person name="Adams A."/>
            <person name="Chen W.-J."/>
            <person name="Guiguen Y."/>
        </authorList>
    </citation>
    <scope>NUCLEOTIDE SEQUENCE</scope>
    <source>
        <tissue evidence="3">Blood</tissue>
    </source>
</reference>
<evidence type="ECO:0000313" key="3">
    <source>
        <dbReference type="EMBL" id="KAI1898344.1"/>
    </source>
</evidence>
<keyword evidence="2" id="KW-0812">Transmembrane</keyword>
<keyword evidence="4" id="KW-1185">Reference proteome</keyword>
<sequence>MAAPCREMLKTVALRGLCQMTSRVPCMHRYAALEAFSLGSYQKFPLSRQVHCSHGAKLMSAQTEPHKTTEESEEQPEYIPKRKAKNPMMKIGFAWIIGLPSGVIAFILAKREVDKNRLKQLKIRQRMKKANEGDYESDRYKVAEKPQ</sequence>
<accession>A0A8T3DRB0</accession>
<evidence type="ECO:0000256" key="2">
    <source>
        <dbReference type="SAM" id="Phobius"/>
    </source>
</evidence>
<gene>
    <name evidence="3" type="ORF">AGOR_G00071360</name>
</gene>